<evidence type="ECO:0000313" key="2">
    <source>
        <dbReference type="EMBL" id="CCG82812.1"/>
    </source>
</evidence>
<dbReference type="eggNOG" id="KOG4302">
    <property type="taxonomic scope" value="Eukaryota"/>
</dbReference>
<dbReference type="PANTHER" id="PTHR19321:SF41">
    <property type="entry name" value="FASCETTO-RELATED"/>
    <property type="match status" value="1"/>
</dbReference>
<dbReference type="AlphaFoldDB" id="R4XHC4"/>
<organism evidence="2 3">
    <name type="scientific">Taphrina deformans (strain PYCC 5710 / ATCC 11124 / CBS 356.35 / IMI 108563 / JCM 9778 / NBRC 8474)</name>
    <name type="common">Peach leaf curl fungus</name>
    <name type="synonym">Lalaria deformans</name>
    <dbReference type="NCBI Taxonomy" id="1097556"/>
    <lineage>
        <taxon>Eukaryota</taxon>
        <taxon>Fungi</taxon>
        <taxon>Dikarya</taxon>
        <taxon>Ascomycota</taxon>
        <taxon>Taphrinomycotina</taxon>
        <taxon>Taphrinomycetes</taxon>
        <taxon>Taphrinales</taxon>
        <taxon>Taphrinaceae</taxon>
        <taxon>Taphrina</taxon>
    </lineage>
</organism>
<accession>R4XHC4</accession>
<dbReference type="Pfam" id="PF03999">
    <property type="entry name" value="MAP65_ASE1"/>
    <property type="match status" value="1"/>
</dbReference>
<keyword evidence="3" id="KW-1185">Reference proteome</keyword>
<dbReference type="OrthoDB" id="642895at2759"/>
<proteinExistence type="predicted"/>
<sequence>MDDNVSWLAFKDQLQSHYEALESYHRELGGDYENSSATLIDVLQAALQASLQATKLECDRVRADCESMLQDMSRMRLAMGDTLRVPNQGDPFTDHEPRARVKAPLLDSQKVLRIEHSATRRAFEDRALKVTEMYRRIQEYSAVIPERCIGIEIPSIDEDHPPEDVSLLRLGQLDTVIATCSQEVVRRKRQVQAHGRDIVQLWAELAIETHNIDSEQDRAILLDAQTQPEKLGLMDEDISSLHDKRDALIAEKQQRKDQIDCLKSAIQSLHRKLHLPEADLIAFTLRVRGFARSVITMCEEELARLVELKKDHIEDFVRDARVVIADLWERLYYGEEQKLSFTPAYTDVFTDASLQAHENEILKLRAKVEELTPLLTLVAKHMGLVQEREDLEVQVSDSSRFSKRGYNPMAESKLRTRIENTMPKIEEALRESLAAYEQKYFVPFRIGGELYLDAPVAARKPISRLESGQSRGDRSDLIDPDTDNPLATTPEDDFEFGYNMSETPSAGPTRRRSSLGMLLRPFKAVSPSSMASSIVSALSTNLSSWAASMASTQYDDGYGLLSSLGDDSIRAPGSGLRRGSLHQGVPRPIRLSGPQKAHATIIDAEMERPLLVPEQKPVYVELAPWSSDVAANTLPAPPESRSREPRMNPDFLRILVLESNMRKLGKISETTGRARMILSPRCGDYRESRLRFSVSC</sequence>
<dbReference type="InterPro" id="IPR007145">
    <property type="entry name" value="MAP65_Ase1_PRC1"/>
</dbReference>
<dbReference type="GO" id="GO:1990023">
    <property type="term" value="C:mitotic spindle midzone"/>
    <property type="evidence" value="ECO:0007669"/>
    <property type="project" value="TreeGrafter"/>
</dbReference>
<gene>
    <name evidence="2" type="ORF">TAPDE_002803</name>
</gene>
<comment type="caution">
    <text evidence="2">The sequence shown here is derived from an EMBL/GenBank/DDBJ whole genome shotgun (WGS) entry which is preliminary data.</text>
</comment>
<dbReference type="GO" id="GO:0005737">
    <property type="term" value="C:cytoplasm"/>
    <property type="evidence" value="ECO:0007669"/>
    <property type="project" value="TreeGrafter"/>
</dbReference>
<dbReference type="EMBL" id="CAHR02000103">
    <property type="protein sequence ID" value="CCG82812.1"/>
    <property type="molecule type" value="Genomic_DNA"/>
</dbReference>
<dbReference type="VEuPathDB" id="FungiDB:TAPDE_002803"/>
<reference evidence="2 3" key="1">
    <citation type="journal article" date="2013" name="MBio">
        <title>Genome sequencing of the plant pathogen Taphrina deformans, the causal agent of peach leaf curl.</title>
        <authorList>
            <person name="Cisse O.H."/>
            <person name="Almeida J.M.G.C.F."/>
            <person name="Fonseca A."/>
            <person name="Kumar A.A."/>
            <person name="Salojaervi J."/>
            <person name="Overmyer K."/>
            <person name="Hauser P.M."/>
            <person name="Pagni M."/>
        </authorList>
    </citation>
    <scope>NUCLEOTIDE SEQUENCE [LARGE SCALE GENOMIC DNA]</scope>
    <source>
        <strain evidence="3">PYCC 5710 / ATCC 11124 / CBS 356.35 / IMI 108563 / JCM 9778 / NBRC 8474</strain>
    </source>
</reference>
<protein>
    <submittedName>
        <fullName evidence="2">Microtubule associated protein</fullName>
    </submittedName>
</protein>
<name>R4XHC4_TAPDE</name>
<feature type="region of interest" description="Disordered" evidence="1">
    <location>
        <begin position="463"/>
        <end position="512"/>
    </location>
</feature>
<dbReference type="STRING" id="1097556.R4XHC4"/>
<evidence type="ECO:0000256" key="1">
    <source>
        <dbReference type="SAM" id="MobiDB-lite"/>
    </source>
</evidence>
<feature type="region of interest" description="Disordered" evidence="1">
    <location>
        <begin position="575"/>
        <end position="594"/>
    </location>
</feature>
<dbReference type="PANTHER" id="PTHR19321">
    <property type="entry name" value="PROTEIN REGULATOR OF CYTOKINESIS 1 PRC1-RELATED"/>
    <property type="match status" value="1"/>
</dbReference>
<dbReference type="GO" id="GO:0051256">
    <property type="term" value="P:mitotic spindle midzone assembly"/>
    <property type="evidence" value="ECO:0007669"/>
    <property type="project" value="TreeGrafter"/>
</dbReference>
<dbReference type="Proteomes" id="UP000013776">
    <property type="component" value="Unassembled WGS sequence"/>
</dbReference>
<evidence type="ECO:0000313" key="3">
    <source>
        <dbReference type="Proteomes" id="UP000013776"/>
    </source>
</evidence>
<dbReference type="GO" id="GO:0008017">
    <property type="term" value="F:microtubule binding"/>
    <property type="evidence" value="ECO:0007669"/>
    <property type="project" value="InterPro"/>
</dbReference>
<dbReference type="Gene3D" id="1.20.58.1520">
    <property type="match status" value="1"/>
</dbReference>